<comment type="caution">
    <text evidence="1">The sequence shown here is derived from an EMBL/GenBank/DDBJ whole genome shotgun (WGS) entry which is preliminary data.</text>
</comment>
<gene>
    <name evidence="1" type="ORF">SDC9_182534</name>
</gene>
<name>A0A645H8L6_9ZZZZ</name>
<sequence>MAFYVIDGRDAVYNVYGIEFTGLYAAAHADASVRTHFTSSGKTHSGVAVRKAVVQVFFLCQIVGAAAHNLCAVSNFAGRRSFTELRGNLDMNLMRSNRAGVVFRLS</sequence>
<organism evidence="1">
    <name type="scientific">bioreactor metagenome</name>
    <dbReference type="NCBI Taxonomy" id="1076179"/>
    <lineage>
        <taxon>unclassified sequences</taxon>
        <taxon>metagenomes</taxon>
        <taxon>ecological metagenomes</taxon>
    </lineage>
</organism>
<proteinExistence type="predicted"/>
<reference evidence="1" key="1">
    <citation type="submission" date="2019-08" db="EMBL/GenBank/DDBJ databases">
        <authorList>
            <person name="Kucharzyk K."/>
            <person name="Murdoch R.W."/>
            <person name="Higgins S."/>
            <person name="Loffler F."/>
        </authorList>
    </citation>
    <scope>NUCLEOTIDE SEQUENCE</scope>
</reference>
<evidence type="ECO:0000313" key="1">
    <source>
        <dbReference type="EMBL" id="MPN35040.1"/>
    </source>
</evidence>
<dbReference type="EMBL" id="VSSQ01088386">
    <property type="protein sequence ID" value="MPN35040.1"/>
    <property type="molecule type" value="Genomic_DNA"/>
</dbReference>
<protein>
    <submittedName>
        <fullName evidence="1">Uncharacterized protein</fullName>
    </submittedName>
</protein>
<accession>A0A645H8L6</accession>
<dbReference type="AlphaFoldDB" id="A0A645H8L6"/>